<protein>
    <submittedName>
        <fullName evidence="2">Uncharacterized protein</fullName>
    </submittedName>
</protein>
<dbReference type="KEGG" id="ccac:CcaHIS019_0602150"/>
<accession>A0AA48L7X7</accession>
<feature type="region of interest" description="Disordered" evidence="1">
    <location>
        <begin position="1"/>
        <end position="30"/>
    </location>
</feature>
<keyword evidence="3" id="KW-1185">Reference proteome</keyword>
<dbReference type="EMBL" id="AP028217">
    <property type="protein sequence ID" value="BEI93756.1"/>
    <property type="molecule type" value="Genomic_DNA"/>
</dbReference>
<sequence length="77" mass="8616">MNYENTAPSVPANGYTSQNTTPGLKFDSQNMKTERDAARLAGVPKPSATDYQVSKEEIKAQWKAFQTDKPKLGENHW</sequence>
<gene>
    <name evidence="2" type="ORF">CcaverHIS019_0602150</name>
</gene>
<evidence type="ECO:0000313" key="2">
    <source>
        <dbReference type="EMBL" id="BEI93756.1"/>
    </source>
</evidence>
<dbReference type="GeneID" id="85497626"/>
<dbReference type="RefSeq" id="XP_060459021.1">
    <property type="nucleotide sequence ID" value="XM_060602648.1"/>
</dbReference>
<dbReference type="AlphaFoldDB" id="A0AA48L7X7"/>
<evidence type="ECO:0000313" key="3">
    <source>
        <dbReference type="Proteomes" id="UP001233271"/>
    </source>
</evidence>
<proteinExistence type="predicted"/>
<name>A0AA48L7X7_9TREE</name>
<dbReference type="Proteomes" id="UP001233271">
    <property type="component" value="Chromosome 6"/>
</dbReference>
<evidence type="ECO:0000256" key="1">
    <source>
        <dbReference type="SAM" id="MobiDB-lite"/>
    </source>
</evidence>
<organism evidence="2 3">
    <name type="scientific">Cutaneotrichosporon cavernicola</name>
    <dbReference type="NCBI Taxonomy" id="279322"/>
    <lineage>
        <taxon>Eukaryota</taxon>
        <taxon>Fungi</taxon>
        <taxon>Dikarya</taxon>
        <taxon>Basidiomycota</taxon>
        <taxon>Agaricomycotina</taxon>
        <taxon>Tremellomycetes</taxon>
        <taxon>Trichosporonales</taxon>
        <taxon>Trichosporonaceae</taxon>
        <taxon>Cutaneotrichosporon</taxon>
    </lineage>
</organism>
<reference evidence="2" key="1">
    <citation type="journal article" date="2023" name="BMC Genomics">
        <title>Chromosome-level genome assemblies of Cutaneotrichosporon spp. (Trichosporonales, Basidiomycota) reveal imbalanced evolution between nucleotide sequences and chromosome synteny.</title>
        <authorList>
            <person name="Kobayashi Y."/>
            <person name="Kayamori A."/>
            <person name="Aoki K."/>
            <person name="Shiwa Y."/>
            <person name="Matsutani M."/>
            <person name="Fujita N."/>
            <person name="Sugita T."/>
            <person name="Iwasaki W."/>
            <person name="Tanaka N."/>
            <person name="Takashima M."/>
        </authorList>
    </citation>
    <scope>NUCLEOTIDE SEQUENCE</scope>
    <source>
        <strain evidence="2">HIS019</strain>
    </source>
</reference>